<dbReference type="EMBL" id="KP676001">
    <property type="protein sequence ID" value="ALF03220.1"/>
    <property type="molecule type" value="Genomic_DNA"/>
</dbReference>
<keyword evidence="1" id="KW-0167">Capsid protein</keyword>
<evidence type="ECO:0000256" key="2">
    <source>
        <dbReference type="ARBA" id="ARBA00022562"/>
    </source>
</evidence>
<sequence>MKVQGSVDRRRLQRRIAGLLPPPARRLNISQGAEFARDVRGLIAEHAQASSVSAAAVWRAGLLAPEAASGGGGGSFGWGWRPPVFGDFLIHASSFNNAEPPGTPLFQFKQSDPFSGVDAVFTPLSLFILMNHGRGGAARVEAGGGLTRMANLLYDSPPTLADLVPNFGGLVADRRFHAFLTPVGPLVENIKSTYLNKITTVVHGPVVSKAIPRSTVKLTVPQEAFVDLDAWLSGGGAQGVSGGGCAGGTGGLAPRPCPSDARLYVALTYEEAGPRLTFFQSSRGRCQIMNILRIYYSPSIMHRYAVVQPLHIEELTFGAVACLGTFSATDGWRRSAFTYRGSSLPVVEIDSFYSDASDWEVIL</sequence>
<organism evidence="4 5">
    <name type="scientific">macacine gammaherpesvirus 10</name>
    <dbReference type="NCBI Taxonomy" id="2560569"/>
    <lineage>
        <taxon>Viruses</taxon>
        <taxon>Duplodnaviria</taxon>
        <taxon>Heunggongvirae</taxon>
        <taxon>Peploviricota</taxon>
        <taxon>Herviviricetes</taxon>
        <taxon>Herpesvirales</taxon>
        <taxon>Orthoherpesviridae</taxon>
        <taxon>Gammaherpesvirinae</taxon>
        <taxon>Lymphocryptovirus</taxon>
        <taxon>Lymphocryptovirus macacinegamma10</taxon>
    </lineage>
</organism>
<dbReference type="HAMAP" id="MF_04018">
    <property type="entry name" value="HSV_TRX1"/>
    <property type="match status" value="1"/>
</dbReference>
<proteinExistence type="inferred from homology"/>
<dbReference type="RefSeq" id="YP_010084647.1">
    <property type="nucleotide sequence ID" value="NC_055142.1"/>
</dbReference>
<evidence type="ECO:0000256" key="1">
    <source>
        <dbReference type="ARBA" id="ARBA00022561"/>
    </source>
</evidence>
<dbReference type="InterPro" id="IPR004999">
    <property type="entry name" value="Herpes_1"/>
</dbReference>
<accession>A0A0S0DIW4</accession>
<dbReference type="GO" id="GO:0019069">
    <property type="term" value="P:viral capsid assembly"/>
    <property type="evidence" value="ECO:0007669"/>
    <property type="project" value="InterPro"/>
</dbReference>
<name>A0A0S0DIW4_9GAMA</name>
<dbReference type="GO" id="GO:0019028">
    <property type="term" value="C:viral capsid"/>
    <property type="evidence" value="ECO:0007669"/>
    <property type="project" value="UniProtKB-KW"/>
</dbReference>
<gene>
    <name evidence="4" type="primary">BORF1</name>
</gene>
<dbReference type="KEGG" id="vg:65099644"/>
<dbReference type="Pfam" id="PF03327">
    <property type="entry name" value="Herpes_VP19C"/>
    <property type="match status" value="1"/>
</dbReference>
<protein>
    <submittedName>
        <fullName evidence="4">BORF1</fullName>
    </submittedName>
</protein>
<dbReference type="Proteomes" id="UP000147540">
    <property type="component" value="Segment"/>
</dbReference>
<reference evidence="4 5" key="1">
    <citation type="journal article" date="2015" name="Virology">
        <title>The genomic sequence of lymphocryptovirus from cynomolgus macaque.</title>
        <authorList>
            <person name="Kamperschroer C."/>
            <person name="Gosink M.M."/>
            <person name="Kumpf S.W."/>
            <person name="O'Donnell L.M."/>
            <person name="Tartaro K.R."/>
        </authorList>
    </citation>
    <scope>NUCLEOTIDE SEQUENCE [LARGE SCALE GENOMIC DNA]</scope>
    <source>
        <strain evidence="4">Pfe-lcl-E3</strain>
    </source>
</reference>
<dbReference type="GO" id="GO:0003677">
    <property type="term" value="F:DNA binding"/>
    <property type="evidence" value="ECO:0007669"/>
    <property type="project" value="InterPro"/>
</dbReference>
<keyword evidence="3" id="KW-0946">Virion</keyword>
<keyword evidence="5" id="KW-1185">Reference proteome</keyword>
<evidence type="ECO:0000313" key="4">
    <source>
        <dbReference type="EMBL" id="ALF03220.1"/>
    </source>
</evidence>
<keyword evidence="2" id="KW-1048">Host nucleus</keyword>
<evidence type="ECO:0000256" key="3">
    <source>
        <dbReference type="ARBA" id="ARBA00022844"/>
    </source>
</evidence>
<evidence type="ECO:0000313" key="5">
    <source>
        <dbReference type="Proteomes" id="UP000147540"/>
    </source>
</evidence>
<dbReference type="GeneID" id="65099644"/>